<dbReference type="SUPFAM" id="SSF111126">
    <property type="entry name" value="Ligand-binding domain in the NO signalling and Golgi transport"/>
    <property type="match status" value="1"/>
</dbReference>
<dbReference type="AlphaFoldDB" id="A0A852TJQ4"/>
<dbReference type="Gene3D" id="3.30.1380.20">
    <property type="entry name" value="Trafficking protein particle complex subunit 3"/>
    <property type="match status" value="1"/>
</dbReference>
<protein>
    <submittedName>
        <fullName evidence="1">Hydrocarbon binding protein</fullName>
    </submittedName>
</protein>
<dbReference type="InterPro" id="IPR024096">
    <property type="entry name" value="NO_sig/Golgi_transp_ligand-bd"/>
</dbReference>
<dbReference type="EMBL" id="JACCBX010000010">
    <property type="protein sequence ID" value="NYE07777.1"/>
    <property type="molecule type" value="Genomic_DNA"/>
</dbReference>
<proteinExistence type="predicted"/>
<reference evidence="2" key="2">
    <citation type="submission" date="2020-08" db="EMBL/GenBank/DDBJ databases">
        <title>The Agave Microbiome: Exploring the role of microbial communities in plant adaptations to desert environments.</title>
        <authorList>
            <person name="Partida-Martinez L.P."/>
        </authorList>
    </citation>
    <scope>NUCLEOTIDE SEQUENCE [LARGE SCALE GENOMIC DNA]</scope>
    <source>
        <strain evidence="2">AT2.8</strain>
    </source>
</reference>
<sequence>MNESTAVELTLESKEPRNISLFGYELIREFILPDILGKDTPEILYWAGKRLARNHPLNSLDEIIDFFSKASWGQLELIKERKDEIEFELVSPLIVSRVKSKAEHFFQIEAGFLAQQIELQKQVIAETFEHPVKKANKVLFTVKWDRKDTL</sequence>
<comment type="caution">
    <text evidence="1">The sequence shown here is derived from an EMBL/GenBank/DDBJ whole genome shotgun (WGS) entry which is preliminary data.</text>
</comment>
<dbReference type="Proteomes" id="UP000548423">
    <property type="component" value="Unassembled WGS sequence"/>
</dbReference>
<name>A0A852TJQ4_9BACI</name>
<dbReference type="Pfam" id="PF10702">
    <property type="entry name" value="DUF2507"/>
    <property type="match status" value="1"/>
</dbReference>
<evidence type="ECO:0000313" key="1">
    <source>
        <dbReference type="EMBL" id="NYE07777.1"/>
    </source>
</evidence>
<accession>A0A852TJQ4</accession>
<dbReference type="InterPro" id="IPR019642">
    <property type="entry name" value="DUF2507"/>
</dbReference>
<reference evidence="2" key="1">
    <citation type="submission" date="2020-07" db="EMBL/GenBank/DDBJ databases">
        <authorList>
            <person name="Partida-Martinez L."/>
            <person name="Huntemann M."/>
            <person name="Clum A."/>
            <person name="Wang J."/>
            <person name="Palaniappan K."/>
            <person name="Ritter S."/>
            <person name="Chen I.-M."/>
            <person name="Stamatis D."/>
            <person name="Reddy T."/>
            <person name="O'Malley R."/>
            <person name="Daum C."/>
            <person name="Shapiro N."/>
            <person name="Ivanova N."/>
            <person name="Kyrpides N."/>
            <person name="Woyke T."/>
        </authorList>
    </citation>
    <scope>NUCLEOTIDE SEQUENCE [LARGE SCALE GENOMIC DNA]</scope>
    <source>
        <strain evidence="2">AT2.8</strain>
    </source>
</reference>
<organism evidence="1 2">
    <name type="scientific">Neobacillus niacini</name>
    <dbReference type="NCBI Taxonomy" id="86668"/>
    <lineage>
        <taxon>Bacteria</taxon>
        <taxon>Bacillati</taxon>
        <taxon>Bacillota</taxon>
        <taxon>Bacilli</taxon>
        <taxon>Bacillales</taxon>
        <taxon>Bacillaceae</taxon>
        <taxon>Neobacillus</taxon>
    </lineage>
</organism>
<gene>
    <name evidence="1" type="ORF">F4694_004594</name>
</gene>
<evidence type="ECO:0000313" key="2">
    <source>
        <dbReference type="Proteomes" id="UP000548423"/>
    </source>
</evidence>